<accession>A0ACC0W6L6</accession>
<sequence>MSSKTRTPRRRVFTTLSRMQVTGTTTPRNVAEDSQSLYWKRQGARSRLRTVADLPPSFVSSLDAGETRRGVSSGRTQSLVVMVRELYAMLESVTQDRRKLRLLLQELVQRLMDPHGVHIVNGEHGASGHLEESVASHVIAERETFLRVGGDECLLRVLHLLRLENQVMLQAATKQPRLWTTLVLDGERRQKHEFSPRSDVRTLWETPIPVVLSPAKNGTDASLRNHILNDTMAILRELCYFSVNLSIQLCDKDGLIVYLFQLMGDVSFFDNASGLVEEILAVRDESFDLSRIPNFHAIIQSLSSRQLAFFCRVLALVVFEPEDRRLLETAKVVKSMELLKLRRNRMLRADNVVDRNHALIFNSPLILQRLLQVLQVQNFYFSLNPVYEPFSSELATSAEFATLLYQTSDRSDWDSIDRLVTHPAFDPSGELTILHRHQESRAAAAAEATAEGTASSSSSSHSQFHSFSVETAILRDLIFRNRSSDQRAQEDAEAQAIMKSIVLAPYRVEVLFVLCTLLNGKRKVDFQERLAEMGLVKILNTMFDKFQWTTTVPPDPAHEPLHGPGCDCSLDASLKIQFLRLIHNFCDRDFSDNTTKLLLLSEYEVELMDNGGAAPLNLDHPDKGLLLKIVHTLIEQPVDSIYRFWLASCVEAFLRRSAPVEQLFVARTPLLQSLILEILKGGAYRSQGSFQSAFDLLGEMTKGNWQTLQLFHGLLNNTQFATFMEVVILNLVDSNVFIRSMLLSSEKFAQQSKSDPMGLANEYEMDRMNEFLTVNLVRLLRDLMTIVTIEDINHENICCLNTAIVILVFQHRRQRLPIVLDALRDHEDASGKQGYVCDNFRRLLWFWIQYYSPRGRDRLGLEHSSEVKFEEWRHVVSLLCADDGSETALLPAPARLPPSPYSRLYTTSRKRWT</sequence>
<organism evidence="1 2">
    <name type="scientific">Peronosclerospora sorghi</name>
    <dbReference type="NCBI Taxonomy" id="230839"/>
    <lineage>
        <taxon>Eukaryota</taxon>
        <taxon>Sar</taxon>
        <taxon>Stramenopiles</taxon>
        <taxon>Oomycota</taxon>
        <taxon>Peronosporomycetes</taxon>
        <taxon>Peronosporales</taxon>
        <taxon>Peronosporaceae</taxon>
        <taxon>Peronosclerospora</taxon>
    </lineage>
</organism>
<comment type="caution">
    <text evidence="1">The sequence shown here is derived from an EMBL/GenBank/DDBJ whole genome shotgun (WGS) entry which is preliminary data.</text>
</comment>
<name>A0ACC0W6L6_9STRA</name>
<evidence type="ECO:0000313" key="1">
    <source>
        <dbReference type="EMBL" id="KAI9914207.1"/>
    </source>
</evidence>
<proteinExistence type="predicted"/>
<keyword evidence="2" id="KW-1185">Reference proteome</keyword>
<evidence type="ECO:0000313" key="2">
    <source>
        <dbReference type="Proteomes" id="UP001163321"/>
    </source>
</evidence>
<dbReference type="Proteomes" id="UP001163321">
    <property type="component" value="Chromosome 4"/>
</dbReference>
<gene>
    <name evidence="1" type="ORF">PsorP6_006236</name>
</gene>
<reference evidence="1 2" key="1">
    <citation type="journal article" date="2022" name="bioRxiv">
        <title>The genome of the oomycete Peronosclerospora sorghi, a cosmopolitan pathogen of maize and sorghum, is inflated with dispersed pseudogenes.</title>
        <authorList>
            <person name="Fletcher K."/>
            <person name="Martin F."/>
            <person name="Isakeit T."/>
            <person name="Cavanaugh K."/>
            <person name="Magill C."/>
            <person name="Michelmore R."/>
        </authorList>
    </citation>
    <scope>NUCLEOTIDE SEQUENCE [LARGE SCALE GENOMIC DNA]</scope>
    <source>
        <strain evidence="1">P6</strain>
    </source>
</reference>
<dbReference type="EMBL" id="CM047583">
    <property type="protein sequence ID" value="KAI9914207.1"/>
    <property type="molecule type" value="Genomic_DNA"/>
</dbReference>
<protein>
    <submittedName>
        <fullName evidence="1">Uncharacterized protein</fullName>
    </submittedName>
</protein>